<name>A0A853I4D4_9GAMM</name>
<gene>
    <name evidence="2" type="ORF">H0A36_00415</name>
</gene>
<sequence>MEKNKYYSILTKTGQAQLTNTAALGSKLKLQTIKIGDGGDDNGKETSPKESDIQLIRERWSGHINDLYVNPENQNWLVIEATIPDDDGGFYITEFGVYDDQNNLIAIGKYPKTYKPNITEGSGSSLFLRVMLQVSNASQVDMKVDPAIMLASKRYVDDILNRHVVEAHNNPIPVQLFLLGKPEILKISEKNITDKAITMTDYSIPSGAKAFIANISTFNDYNGMYGADDHCVHSFGRNNVHSDRFWTASNYTPAPWDIVSPLNDVLITHEGQNGTDWRYGHCHGSHIIPLTKKGLMKAKLNMGTTENLMHHIVMQIFGYFK</sequence>
<evidence type="ECO:0000259" key="1">
    <source>
        <dbReference type="Pfam" id="PF12571"/>
    </source>
</evidence>
<dbReference type="Pfam" id="PF12571">
    <property type="entry name" value="Phage_tail_fib"/>
    <property type="match status" value="1"/>
</dbReference>
<dbReference type="PANTHER" id="PTHR35191">
    <property type="entry name" value="PROPHAGE SIDE TAIL FIBER PROTEIN HOMOLOG STFQ-RELATED"/>
    <property type="match status" value="1"/>
</dbReference>
<accession>A0A853I4D4</accession>
<feature type="domain" description="Phage tail fibre protein N-terminal" evidence="1">
    <location>
        <begin position="4"/>
        <end position="153"/>
    </location>
</feature>
<dbReference type="AlphaFoldDB" id="A0A853I4D4"/>
<keyword evidence="3" id="KW-1185">Reference proteome</keyword>
<comment type="caution">
    <text evidence="2">The sequence shown here is derived from an EMBL/GenBank/DDBJ whole genome shotgun (WGS) entry which is preliminary data.</text>
</comment>
<organism evidence="2 3">
    <name type="scientific">Spartinivicinus marinus</name>
    <dbReference type="NCBI Taxonomy" id="2994442"/>
    <lineage>
        <taxon>Bacteria</taxon>
        <taxon>Pseudomonadati</taxon>
        <taxon>Pseudomonadota</taxon>
        <taxon>Gammaproteobacteria</taxon>
        <taxon>Oceanospirillales</taxon>
        <taxon>Zooshikellaceae</taxon>
        <taxon>Spartinivicinus</taxon>
    </lineage>
</organism>
<dbReference type="PANTHER" id="PTHR35191:SF1">
    <property type="entry name" value="PROPHAGE SIDE TAIL FIBER PROTEIN HOMOLOG STFQ-RELATED"/>
    <property type="match status" value="1"/>
</dbReference>
<dbReference type="Proteomes" id="UP000569732">
    <property type="component" value="Unassembled WGS sequence"/>
</dbReference>
<dbReference type="EMBL" id="JACCKB010000001">
    <property type="protein sequence ID" value="NYZ64447.1"/>
    <property type="molecule type" value="Genomic_DNA"/>
</dbReference>
<protein>
    <submittedName>
        <fullName evidence="2">Phage tail protein</fullName>
    </submittedName>
</protein>
<dbReference type="InterPro" id="IPR051934">
    <property type="entry name" value="Phage_Tail_Fiber_Structural"/>
</dbReference>
<proteinExistence type="predicted"/>
<dbReference type="InterPro" id="IPR022225">
    <property type="entry name" value="Phage_tail_fibre_N"/>
</dbReference>
<evidence type="ECO:0000313" key="3">
    <source>
        <dbReference type="Proteomes" id="UP000569732"/>
    </source>
</evidence>
<dbReference type="RefSeq" id="WP_180566481.1">
    <property type="nucleotide sequence ID" value="NZ_JACCKB010000001.1"/>
</dbReference>
<evidence type="ECO:0000313" key="2">
    <source>
        <dbReference type="EMBL" id="NYZ64447.1"/>
    </source>
</evidence>
<reference evidence="2 3" key="1">
    <citation type="submission" date="2020-07" db="EMBL/GenBank/DDBJ databases">
        <title>Endozoicomonas sp. nov., isolated from sediment.</title>
        <authorList>
            <person name="Gu T."/>
        </authorList>
    </citation>
    <scope>NUCLEOTIDE SEQUENCE [LARGE SCALE GENOMIC DNA]</scope>
    <source>
        <strain evidence="2 3">SM1973</strain>
    </source>
</reference>